<dbReference type="InterPro" id="IPR005467">
    <property type="entry name" value="His_kinase_dom"/>
</dbReference>
<keyword evidence="5" id="KW-0902">Two-component regulatory system</keyword>
<dbReference type="SUPFAM" id="SSF55874">
    <property type="entry name" value="ATPase domain of HSP90 chaperone/DNA topoisomerase II/histidine kinase"/>
    <property type="match status" value="1"/>
</dbReference>
<name>A0A2V3DXI3_9MICC</name>
<dbReference type="OrthoDB" id="9757990at2"/>
<dbReference type="PROSITE" id="PS50109">
    <property type="entry name" value="HIS_KIN"/>
    <property type="match status" value="1"/>
</dbReference>
<dbReference type="GO" id="GO:0004673">
    <property type="term" value="F:protein histidine kinase activity"/>
    <property type="evidence" value="ECO:0007669"/>
    <property type="project" value="UniProtKB-EC"/>
</dbReference>
<feature type="domain" description="Histidine kinase" evidence="6">
    <location>
        <begin position="1"/>
        <end position="80"/>
    </location>
</feature>
<dbReference type="Gene3D" id="3.30.565.10">
    <property type="entry name" value="Histidine kinase-like ATPase, C-terminal domain"/>
    <property type="match status" value="1"/>
</dbReference>
<dbReference type="PRINTS" id="PR00344">
    <property type="entry name" value="BCTRLSENSOR"/>
</dbReference>
<reference evidence="7 8" key="1">
    <citation type="submission" date="2018-05" db="EMBL/GenBank/DDBJ databases">
        <title>Genetic diversity of glacier-inhabiting Cryobacterium bacteria in China and description of Cryobacterium mengkeensis sp. nov. and Arthrobacter glacialis sp. nov.</title>
        <authorList>
            <person name="Liu Q."/>
            <person name="Xin Y.-H."/>
        </authorList>
    </citation>
    <scope>NUCLEOTIDE SEQUENCE [LARGE SCALE GENOMIC DNA]</scope>
    <source>
        <strain evidence="7 8">GP3</strain>
    </source>
</reference>
<evidence type="ECO:0000256" key="5">
    <source>
        <dbReference type="ARBA" id="ARBA00023012"/>
    </source>
</evidence>
<dbReference type="EMBL" id="QHLZ01000001">
    <property type="protein sequence ID" value="PXA69282.1"/>
    <property type="molecule type" value="Genomic_DNA"/>
</dbReference>
<evidence type="ECO:0000256" key="4">
    <source>
        <dbReference type="ARBA" id="ARBA00022777"/>
    </source>
</evidence>
<dbReference type="GO" id="GO:0000160">
    <property type="term" value="P:phosphorelay signal transduction system"/>
    <property type="evidence" value="ECO:0007669"/>
    <property type="project" value="UniProtKB-KW"/>
</dbReference>
<comment type="caution">
    <text evidence="7">The sequence shown here is derived from an EMBL/GenBank/DDBJ whole genome shotgun (WGS) entry which is preliminary data.</text>
</comment>
<dbReference type="InterPro" id="IPR036890">
    <property type="entry name" value="HATPase_C_sf"/>
</dbReference>
<gene>
    <name evidence="7" type="ORF">CVS29_01560</name>
</gene>
<keyword evidence="3" id="KW-0808">Transferase</keyword>
<dbReference type="Pfam" id="PF02518">
    <property type="entry name" value="HATPase_c"/>
    <property type="match status" value="1"/>
</dbReference>
<evidence type="ECO:0000313" key="7">
    <source>
        <dbReference type="EMBL" id="PXA69282.1"/>
    </source>
</evidence>
<evidence type="ECO:0000313" key="8">
    <source>
        <dbReference type="Proteomes" id="UP000246303"/>
    </source>
</evidence>
<dbReference type="AlphaFoldDB" id="A0A2V3DXI3"/>
<proteinExistence type="predicted"/>
<evidence type="ECO:0000256" key="2">
    <source>
        <dbReference type="ARBA" id="ARBA00012438"/>
    </source>
</evidence>
<dbReference type="InterPro" id="IPR004358">
    <property type="entry name" value="Sig_transdc_His_kin-like_C"/>
</dbReference>
<comment type="catalytic activity">
    <reaction evidence="1">
        <text>ATP + protein L-histidine = ADP + protein N-phospho-L-histidine.</text>
        <dbReference type="EC" id="2.7.13.3"/>
    </reaction>
</comment>
<dbReference type="EC" id="2.7.13.3" evidence="2"/>
<dbReference type="InterPro" id="IPR050736">
    <property type="entry name" value="Sensor_HK_Regulatory"/>
</dbReference>
<dbReference type="PANTHER" id="PTHR43711:SF1">
    <property type="entry name" value="HISTIDINE KINASE 1"/>
    <property type="match status" value="1"/>
</dbReference>
<keyword evidence="8" id="KW-1185">Reference proteome</keyword>
<evidence type="ECO:0000256" key="1">
    <source>
        <dbReference type="ARBA" id="ARBA00000085"/>
    </source>
</evidence>
<sequence length="90" mass="9791">MVTLLRREVSDQRIGMSASEQERVFVKFFRARSAVDRKIPGIGLGLMISKTIVETHGGSLSFTSHQGEGTTMSFRIPACVIGAEMSSTVT</sequence>
<dbReference type="PANTHER" id="PTHR43711">
    <property type="entry name" value="TWO-COMPONENT HISTIDINE KINASE"/>
    <property type="match status" value="1"/>
</dbReference>
<dbReference type="InterPro" id="IPR003594">
    <property type="entry name" value="HATPase_dom"/>
</dbReference>
<evidence type="ECO:0000259" key="6">
    <source>
        <dbReference type="PROSITE" id="PS50109"/>
    </source>
</evidence>
<evidence type="ECO:0000256" key="3">
    <source>
        <dbReference type="ARBA" id="ARBA00022679"/>
    </source>
</evidence>
<organism evidence="7 8">
    <name type="scientific">Arthrobacter psychrochitiniphilus</name>
    <dbReference type="NCBI Taxonomy" id="291045"/>
    <lineage>
        <taxon>Bacteria</taxon>
        <taxon>Bacillati</taxon>
        <taxon>Actinomycetota</taxon>
        <taxon>Actinomycetes</taxon>
        <taxon>Micrococcales</taxon>
        <taxon>Micrococcaceae</taxon>
        <taxon>Arthrobacter</taxon>
    </lineage>
</organism>
<keyword evidence="4" id="KW-0418">Kinase</keyword>
<dbReference type="Proteomes" id="UP000246303">
    <property type="component" value="Unassembled WGS sequence"/>
</dbReference>
<protein>
    <recommendedName>
        <fullName evidence="2">histidine kinase</fullName>
        <ecNumber evidence="2">2.7.13.3</ecNumber>
    </recommendedName>
</protein>
<accession>A0A2V3DXI3</accession>